<evidence type="ECO:0000256" key="1">
    <source>
        <dbReference type="SAM" id="MobiDB-lite"/>
    </source>
</evidence>
<accession>A0ABR4K667</accession>
<protein>
    <submittedName>
        <fullName evidence="2">Uncharacterized protein</fullName>
    </submittedName>
</protein>
<dbReference type="EMBL" id="JBFXLU010000054">
    <property type="protein sequence ID" value="KAL2847807.1"/>
    <property type="molecule type" value="Genomic_DNA"/>
</dbReference>
<proteinExistence type="predicted"/>
<keyword evidence="3" id="KW-1185">Reference proteome</keyword>
<sequence length="506" mass="55135">MPLAVHHRERFYRRHPDRLGRSDSVERPADPTILVPLVPRTHPSLSISISRPDPPSRSGSPSISNSSIQTAETFTRERERDEDSIAMYKMPGTSPTPSVITPPDNNANNNDLPAPYLNLIGFPSNTTLTLDTPPVPDERPPLPPRPLSLNPEPTARPPAIPPRPRASLLSRESLTSLSSFSLSKSQTRPHSYAPSHSHSQSTSSSTATSTSTPKSPTKTTATNPTPGQSQSHSSKLSLPSLKYTPPASPASDLLTLTRHIETQTSQARHLFAQKASSLDSRERAWIESTISDAESATREVAVLTEALRVEQVTNQGKLGVKSQLRWFMRDAKRAREKQERLVVVHASLMAVLGGLQGVKPLGQGQQQSQGSIQGQGEGSAEMSMHMSGAIGYQQGGAEKEEEAGGYELDSQEQMRRRRGSTINKGTTIPTIYQPPPAVTRPIVEDNTAWDLSVQLQDAGMEAVVPNMVAEKVAVSVKTEPAKESAKMDNELMDMLSWRWAQGRAKT</sequence>
<evidence type="ECO:0000313" key="3">
    <source>
        <dbReference type="Proteomes" id="UP001610446"/>
    </source>
</evidence>
<feature type="compositionally biased region" description="Low complexity" evidence="1">
    <location>
        <begin position="102"/>
        <end position="119"/>
    </location>
</feature>
<feature type="compositionally biased region" description="Low complexity" evidence="1">
    <location>
        <begin position="43"/>
        <end position="68"/>
    </location>
</feature>
<reference evidence="2 3" key="1">
    <citation type="submission" date="2024-07" db="EMBL/GenBank/DDBJ databases">
        <title>Section-level genome sequencing and comparative genomics of Aspergillus sections Usti and Cavernicolus.</title>
        <authorList>
            <consortium name="Lawrence Berkeley National Laboratory"/>
            <person name="Nybo J.L."/>
            <person name="Vesth T.C."/>
            <person name="Theobald S."/>
            <person name="Frisvad J.C."/>
            <person name="Larsen T.O."/>
            <person name="Kjaerboelling I."/>
            <person name="Rothschild-Mancinelli K."/>
            <person name="Lyhne E.K."/>
            <person name="Kogle M.E."/>
            <person name="Barry K."/>
            <person name="Clum A."/>
            <person name="Na H."/>
            <person name="Ledsgaard L."/>
            <person name="Lin J."/>
            <person name="Lipzen A."/>
            <person name="Kuo A."/>
            <person name="Riley R."/>
            <person name="Mondo S."/>
            <person name="Labutti K."/>
            <person name="Haridas S."/>
            <person name="Pangalinan J."/>
            <person name="Salamov A.A."/>
            <person name="Simmons B.A."/>
            <person name="Magnuson J.K."/>
            <person name="Chen J."/>
            <person name="Drula E."/>
            <person name="Henrissat B."/>
            <person name="Wiebenga A."/>
            <person name="Lubbers R.J."/>
            <person name="Gomes A.C."/>
            <person name="Makela M.R."/>
            <person name="Stajich J."/>
            <person name="Grigoriev I.V."/>
            <person name="Mortensen U.H."/>
            <person name="De Vries R.P."/>
            <person name="Baker S.E."/>
            <person name="Andersen M.R."/>
        </authorList>
    </citation>
    <scope>NUCLEOTIDE SEQUENCE [LARGE SCALE GENOMIC DNA]</scope>
    <source>
        <strain evidence="2 3">CBS 123904</strain>
    </source>
</reference>
<feature type="region of interest" description="Disordered" evidence="1">
    <location>
        <begin position="43"/>
        <end position="250"/>
    </location>
</feature>
<name>A0ABR4K667_9EURO</name>
<feature type="compositionally biased region" description="Basic and acidic residues" evidence="1">
    <location>
        <begin position="74"/>
        <end position="83"/>
    </location>
</feature>
<dbReference type="Proteomes" id="UP001610446">
    <property type="component" value="Unassembled WGS sequence"/>
</dbReference>
<feature type="region of interest" description="Disordered" evidence="1">
    <location>
        <begin position="394"/>
        <end position="418"/>
    </location>
</feature>
<comment type="caution">
    <text evidence="2">The sequence shown here is derived from an EMBL/GenBank/DDBJ whole genome shotgun (WGS) entry which is preliminary data.</text>
</comment>
<evidence type="ECO:0000313" key="2">
    <source>
        <dbReference type="EMBL" id="KAL2847807.1"/>
    </source>
</evidence>
<gene>
    <name evidence="2" type="ORF">BJY01DRAFT_212442</name>
</gene>
<feature type="compositionally biased region" description="Low complexity" evidence="1">
    <location>
        <begin position="165"/>
        <end position="242"/>
    </location>
</feature>
<feature type="compositionally biased region" description="Low complexity" evidence="1">
    <location>
        <begin position="362"/>
        <end position="374"/>
    </location>
</feature>
<feature type="region of interest" description="Disordered" evidence="1">
    <location>
        <begin position="361"/>
        <end position="381"/>
    </location>
</feature>
<feature type="compositionally biased region" description="Pro residues" evidence="1">
    <location>
        <begin position="154"/>
        <end position="164"/>
    </location>
</feature>
<organism evidence="2 3">
    <name type="scientific">Aspergillus pseudoustus</name>
    <dbReference type="NCBI Taxonomy" id="1810923"/>
    <lineage>
        <taxon>Eukaryota</taxon>
        <taxon>Fungi</taxon>
        <taxon>Dikarya</taxon>
        <taxon>Ascomycota</taxon>
        <taxon>Pezizomycotina</taxon>
        <taxon>Eurotiomycetes</taxon>
        <taxon>Eurotiomycetidae</taxon>
        <taxon>Eurotiales</taxon>
        <taxon>Aspergillaceae</taxon>
        <taxon>Aspergillus</taxon>
        <taxon>Aspergillus subgen. Nidulantes</taxon>
    </lineage>
</organism>